<evidence type="ECO:0000256" key="6">
    <source>
        <dbReference type="ARBA" id="ARBA00023284"/>
    </source>
</evidence>
<feature type="site" description="Deprotonates C-terminal active site Cys" evidence="9">
    <location>
        <position position="45"/>
    </location>
</feature>
<comment type="similarity">
    <text evidence="1 8">Belongs to the thioredoxin family.</text>
</comment>
<evidence type="ECO:0000256" key="4">
    <source>
        <dbReference type="ARBA" id="ARBA00022982"/>
    </source>
</evidence>
<keyword evidence="13" id="KW-1185">Reference proteome</keyword>
<dbReference type="GO" id="GO:0015035">
    <property type="term" value="F:protein-disulfide reductase activity"/>
    <property type="evidence" value="ECO:0007669"/>
    <property type="project" value="UniProtKB-UniRule"/>
</dbReference>
<keyword evidence="3" id="KW-0813">Transport</keyword>
<dbReference type="FunFam" id="3.40.30.10:FF:000001">
    <property type="entry name" value="Thioredoxin"/>
    <property type="match status" value="1"/>
</dbReference>
<dbReference type="SUPFAM" id="SSF52833">
    <property type="entry name" value="Thioredoxin-like"/>
    <property type="match status" value="1"/>
</dbReference>
<dbReference type="AlphaFoldDB" id="A0A1I0RH31"/>
<evidence type="ECO:0000313" key="12">
    <source>
        <dbReference type="EMBL" id="SEW39976.1"/>
    </source>
</evidence>
<evidence type="ECO:0000256" key="5">
    <source>
        <dbReference type="ARBA" id="ARBA00023157"/>
    </source>
</evidence>
<dbReference type="PANTHER" id="PTHR45663">
    <property type="entry name" value="GEO12009P1"/>
    <property type="match status" value="1"/>
</dbReference>
<name>A0A1I0RH31_9FIRM</name>
<evidence type="ECO:0000256" key="10">
    <source>
        <dbReference type="PIRSR" id="PIRSR000077-4"/>
    </source>
</evidence>
<dbReference type="PRINTS" id="PR00421">
    <property type="entry name" value="THIOREDOXIN"/>
</dbReference>
<protein>
    <recommendedName>
        <fullName evidence="2 7">Thioredoxin</fullName>
    </recommendedName>
</protein>
<feature type="site" description="Contributes to redox potential value" evidence="9">
    <location>
        <position position="52"/>
    </location>
</feature>
<evidence type="ECO:0000256" key="7">
    <source>
        <dbReference type="NCBIfam" id="TIGR01068"/>
    </source>
</evidence>
<dbReference type="InterPro" id="IPR005746">
    <property type="entry name" value="Thioredoxin"/>
</dbReference>
<evidence type="ECO:0000256" key="1">
    <source>
        <dbReference type="ARBA" id="ARBA00008987"/>
    </source>
</evidence>
<dbReference type="InterPro" id="IPR013766">
    <property type="entry name" value="Thioredoxin_domain"/>
</dbReference>
<proteinExistence type="inferred from homology"/>
<sequence length="123" mass="13992">MYFWYNEINKKNNEFHKGVTMAALHITKDNFDKEVINSQTPVLLDFWAEWCAPCRMLLPLIEELSVEATGAKICKINVDEQPELAMQFKIMTIPTLVVMENGKVSSTSIGVRPKSAILDMIKS</sequence>
<dbReference type="EMBL" id="FOJI01000015">
    <property type="protein sequence ID" value="SEW39976.1"/>
    <property type="molecule type" value="Genomic_DNA"/>
</dbReference>
<evidence type="ECO:0000256" key="9">
    <source>
        <dbReference type="PIRSR" id="PIRSR000077-1"/>
    </source>
</evidence>
<dbReference type="PROSITE" id="PS51352">
    <property type="entry name" value="THIOREDOXIN_2"/>
    <property type="match status" value="1"/>
</dbReference>
<feature type="disulfide bond" description="Redox-active" evidence="10">
    <location>
        <begin position="51"/>
        <end position="54"/>
    </location>
</feature>
<evidence type="ECO:0000256" key="3">
    <source>
        <dbReference type="ARBA" id="ARBA00022448"/>
    </source>
</evidence>
<reference evidence="12 13" key="1">
    <citation type="submission" date="2016-10" db="EMBL/GenBank/DDBJ databases">
        <authorList>
            <person name="de Groot N.N."/>
        </authorList>
    </citation>
    <scope>NUCLEOTIDE SEQUENCE [LARGE SCALE GENOMIC DNA]</scope>
    <source>
        <strain evidence="12 13">DSM 9179</strain>
    </source>
</reference>
<dbReference type="Pfam" id="PF00085">
    <property type="entry name" value="Thioredoxin"/>
    <property type="match status" value="1"/>
</dbReference>
<gene>
    <name evidence="12" type="ORF">SAMN05421659_11578</name>
</gene>
<keyword evidence="5 10" id="KW-1015">Disulfide bond</keyword>
<accession>A0A1I0RH31</accession>
<dbReference type="PROSITE" id="PS00194">
    <property type="entry name" value="THIOREDOXIN_1"/>
    <property type="match status" value="1"/>
</dbReference>
<feature type="active site" description="Nucleophile" evidence="9">
    <location>
        <position position="54"/>
    </location>
</feature>
<dbReference type="InterPro" id="IPR036249">
    <property type="entry name" value="Thioredoxin-like_sf"/>
</dbReference>
<feature type="active site" description="Nucleophile" evidence="9">
    <location>
        <position position="51"/>
    </location>
</feature>
<dbReference type="GO" id="GO:0045454">
    <property type="term" value="P:cell redox homeostasis"/>
    <property type="evidence" value="ECO:0007669"/>
    <property type="project" value="TreeGrafter"/>
</dbReference>
<feature type="site" description="Contributes to redox potential value" evidence="9">
    <location>
        <position position="53"/>
    </location>
</feature>
<feature type="domain" description="Thioredoxin" evidence="11">
    <location>
        <begin position="15"/>
        <end position="123"/>
    </location>
</feature>
<dbReference type="Gene3D" id="3.40.30.10">
    <property type="entry name" value="Glutaredoxin"/>
    <property type="match status" value="1"/>
</dbReference>
<dbReference type="NCBIfam" id="TIGR01068">
    <property type="entry name" value="thioredoxin"/>
    <property type="match status" value="1"/>
</dbReference>
<evidence type="ECO:0000256" key="2">
    <source>
        <dbReference type="ARBA" id="ARBA00020570"/>
    </source>
</evidence>
<dbReference type="STRING" id="99656.SAMN05421659_11578"/>
<evidence type="ECO:0000313" key="13">
    <source>
        <dbReference type="Proteomes" id="UP000199701"/>
    </source>
</evidence>
<dbReference type="GO" id="GO:0005829">
    <property type="term" value="C:cytosol"/>
    <property type="evidence" value="ECO:0007669"/>
    <property type="project" value="TreeGrafter"/>
</dbReference>
<dbReference type="PANTHER" id="PTHR45663:SF11">
    <property type="entry name" value="GEO12009P1"/>
    <property type="match status" value="1"/>
</dbReference>
<dbReference type="PIRSF" id="PIRSF000077">
    <property type="entry name" value="Thioredoxin"/>
    <property type="match status" value="1"/>
</dbReference>
<dbReference type="CDD" id="cd02947">
    <property type="entry name" value="TRX_family"/>
    <property type="match status" value="1"/>
</dbReference>
<dbReference type="Proteomes" id="UP000199701">
    <property type="component" value="Unassembled WGS sequence"/>
</dbReference>
<evidence type="ECO:0000256" key="8">
    <source>
        <dbReference type="PIRNR" id="PIRNR000077"/>
    </source>
</evidence>
<organism evidence="12 13">
    <name type="scientific">[Clostridium] fimetarium</name>
    <dbReference type="NCBI Taxonomy" id="99656"/>
    <lineage>
        <taxon>Bacteria</taxon>
        <taxon>Bacillati</taxon>
        <taxon>Bacillota</taxon>
        <taxon>Clostridia</taxon>
        <taxon>Lachnospirales</taxon>
        <taxon>Lachnospiraceae</taxon>
    </lineage>
</organism>
<dbReference type="InterPro" id="IPR017937">
    <property type="entry name" value="Thioredoxin_CS"/>
</dbReference>
<evidence type="ECO:0000259" key="11">
    <source>
        <dbReference type="PROSITE" id="PS51352"/>
    </source>
</evidence>
<keyword evidence="4" id="KW-0249">Electron transport</keyword>
<keyword evidence="6 10" id="KW-0676">Redox-active center</keyword>